<accession>A0A0A9FYY9</accession>
<organism evidence="1">
    <name type="scientific">Arundo donax</name>
    <name type="common">Giant reed</name>
    <name type="synonym">Donax arundinaceus</name>
    <dbReference type="NCBI Taxonomy" id="35708"/>
    <lineage>
        <taxon>Eukaryota</taxon>
        <taxon>Viridiplantae</taxon>
        <taxon>Streptophyta</taxon>
        <taxon>Embryophyta</taxon>
        <taxon>Tracheophyta</taxon>
        <taxon>Spermatophyta</taxon>
        <taxon>Magnoliopsida</taxon>
        <taxon>Liliopsida</taxon>
        <taxon>Poales</taxon>
        <taxon>Poaceae</taxon>
        <taxon>PACMAD clade</taxon>
        <taxon>Arundinoideae</taxon>
        <taxon>Arundineae</taxon>
        <taxon>Arundo</taxon>
    </lineage>
</organism>
<evidence type="ECO:0000313" key="1">
    <source>
        <dbReference type="EMBL" id="JAE17487.1"/>
    </source>
</evidence>
<dbReference type="EMBL" id="GBRH01180409">
    <property type="protein sequence ID" value="JAE17487.1"/>
    <property type="molecule type" value="Transcribed_RNA"/>
</dbReference>
<sequence length="66" mass="7434">METFYHGLAFLNLLLLMLEQTLLQFCILGLNFAFKRSTELPICDLNIPGRISYVITVVPGLTSTND</sequence>
<reference evidence="1" key="1">
    <citation type="submission" date="2014-09" db="EMBL/GenBank/DDBJ databases">
        <authorList>
            <person name="Magalhaes I.L.F."/>
            <person name="Oliveira U."/>
            <person name="Santos F.R."/>
            <person name="Vidigal T.H.D.A."/>
            <person name="Brescovit A.D."/>
            <person name="Santos A.J."/>
        </authorList>
    </citation>
    <scope>NUCLEOTIDE SEQUENCE</scope>
    <source>
        <tissue evidence="1">Shoot tissue taken approximately 20 cm above the soil surface</tissue>
    </source>
</reference>
<name>A0A0A9FYY9_ARUDO</name>
<reference evidence="1" key="2">
    <citation type="journal article" date="2015" name="Data Brief">
        <title>Shoot transcriptome of the giant reed, Arundo donax.</title>
        <authorList>
            <person name="Barrero R.A."/>
            <person name="Guerrero F.D."/>
            <person name="Moolhuijzen P."/>
            <person name="Goolsby J.A."/>
            <person name="Tidwell J."/>
            <person name="Bellgard S.E."/>
            <person name="Bellgard M.I."/>
        </authorList>
    </citation>
    <scope>NUCLEOTIDE SEQUENCE</scope>
    <source>
        <tissue evidence="1">Shoot tissue taken approximately 20 cm above the soil surface</tissue>
    </source>
</reference>
<dbReference type="AlphaFoldDB" id="A0A0A9FYY9"/>
<proteinExistence type="predicted"/>
<protein>
    <submittedName>
        <fullName evidence="1">Uncharacterized protein</fullName>
    </submittedName>
</protein>